<feature type="region of interest" description="Disordered" evidence="1">
    <location>
        <begin position="1"/>
        <end position="28"/>
    </location>
</feature>
<name>A0A3M6UJU0_POCDA</name>
<dbReference type="InterPro" id="IPR043502">
    <property type="entry name" value="DNA/RNA_pol_sf"/>
</dbReference>
<evidence type="ECO:0000313" key="2">
    <source>
        <dbReference type="EMBL" id="RMX53917.1"/>
    </source>
</evidence>
<reference evidence="2 3" key="1">
    <citation type="journal article" date="2018" name="Sci. Rep.">
        <title>Comparative analysis of the Pocillopora damicornis genome highlights role of immune system in coral evolution.</title>
        <authorList>
            <person name="Cunning R."/>
            <person name="Bay R.A."/>
            <person name="Gillette P."/>
            <person name="Baker A.C."/>
            <person name="Traylor-Knowles N."/>
        </authorList>
    </citation>
    <scope>NUCLEOTIDE SEQUENCE [LARGE SCALE GENOMIC DNA]</scope>
    <source>
        <strain evidence="2">RSMAS</strain>
        <tissue evidence="2">Whole animal</tissue>
    </source>
</reference>
<feature type="region of interest" description="Disordered" evidence="1">
    <location>
        <begin position="375"/>
        <end position="412"/>
    </location>
</feature>
<sequence>MKKKKASDSTLPRSPRTPEEKPRPNSCMSGWPTGRVSYPYWLYLVLHGWLRCTNPHSLRISQFHTCYTNRKQIPFCSNGLTVEALRQQTSQKIQNLRGKGYQVVEIWGCEWEKEKKETPANTEFLKDLDIVPPLKPREGFYGGRTGAACLCHKVNKEEREEIRYIDVTSEYSYVNKHGTNPVGHPDIYLKPENEDPRSFFGLMTVDITPPADLYNPKIGNSCKLTFPSCRKYVEIVTHKEHILECDYHCPHSGEERMLQGTWCTPEIHKAIEKGCRLVRIHEVWDFPQRRKVKQESGGYPNWLRTDTQKEEYIHRYEEKEGIRLDPIKIVKNPGRKATTKLMLLKQRIFFITAWEVAHDRKNHYPHISLRDTLGKSPNTVSSPNRHKMAKMKSTSRATKPLSLKSAKESKSF</sequence>
<evidence type="ECO:0000256" key="1">
    <source>
        <dbReference type="SAM" id="MobiDB-lite"/>
    </source>
</evidence>
<protein>
    <recommendedName>
        <fullName evidence="4">DNA-directed DNA polymerase</fullName>
    </recommendedName>
</protein>
<gene>
    <name evidence="2" type="ORF">pdam_00023742</name>
</gene>
<dbReference type="AlphaFoldDB" id="A0A3M6UJU0"/>
<keyword evidence="3" id="KW-1185">Reference proteome</keyword>
<dbReference type="PANTHER" id="PTHR33568:SF3">
    <property type="entry name" value="DNA-DIRECTED DNA POLYMERASE"/>
    <property type="match status" value="1"/>
</dbReference>
<accession>A0A3M6UJU0</accession>
<dbReference type="EMBL" id="RCHS01001372">
    <property type="protein sequence ID" value="RMX53917.1"/>
    <property type="molecule type" value="Genomic_DNA"/>
</dbReference>
<organism evidence="2 3">
    <name type="scientific">Pocillopora damicornis</name>
    <name type="common">Cauliflower coral</name>
    <name type="synonym">Millepora damicornis</name>
    <dbReference type="NCBI Taxonomy" id="46731"/>
    <lineage>
        <taxon>Eukaryota</taxon>
        <taxon>Metazoa</taxon>
        <taxon>Cnidaria</taxon>
        <taxon>Anthozoa</taxon>
        <taxon>Hexacorallia</taxon>
        <taxon>Scleractinia</taxon>
        <taxon>Astrocoeniina</taxon>
        <taxon>Pocilloporidae</taxon>
        <taxon>Pocillopora</taxon>
    </lineage>
</organism>
<comment type="caution">
    <text evidence="2">The sequence shown here is derived from an EMBL/GenBank/DDBJ whole genome shotgun (WGS) entry which is preliminary data.</text>
</comment>
<dbReference type="SUPFAM" id="SSF56672">
    <property type="entry name" value="DNA/RNA polymerases"/>
    <property type="match status" value="1"/>
</dbReference>
<evidence type="ECO:0008006" key="4">
    <source>
        <dbReference type="Google" id="ProtNLM"/>
    </source>
</evidence>
<evidence type="ECO:0000313" key="3">
    <source>
        <dbReference type="Proteomes" id="UP000275408"/>
    </source>
</evidence>
<proteinExistence type="predicted"/>
<dbReference type="PANTHER" id="PTHR33568">
    <property type="entry name" value="DNA POLYMERASE"/>
    <property type="match status" value="1"/>
</dbReference>
<dbReference type="Proteomes" id="UP000275408">
    <property type="component" value="Unassembled WGS sequence"/>
</dbReference>